<gene>
    <name evidence="1" type="ORF">AKJ43_03920</name>
</gene>
<organism evidence="1 2">
    <name type="scientific">candidate division MSBL1 archaeon SCGC-AAA261D19</name>
    <dbReference type="NCBI Taxonomy" id="1698273"/>
    <lineage>
        <taxon>Archaea</taxon>
        <taxon>Methanobacteriati</taxon>
        <taxon>Methanobacteriota</taxon>
        <taxon>candidate division MSBL1</taxon>
    </lineage>
</organism>
<keyword evidence="2" id="KW-1185">Reference proteome</keyword>
<comment type="caution">
    <text evidence="1">The sequence shown here is derived from an EMBL/GenBank/DDBJ whole genome shotgun (WGS) entry which is preliminary data.</text>
</comment>
<proteinExistence type="predicted"/>
<name>A0A133V2T5_9EURY</name>
<feature type="non-terminal residue" evidence="1">
    <location>
        <position position="1"/>
    </location>
</feature>
<dbReference type="AlphaFoldDB" id="A0A133V2T5"/>
<dbReference type="EMBL" id="LHXX01000082">
    <property type="protein sequence ID" value="KXB00741.1"/>
    <property type="molecule type" value="Genomic_DNA"/>
</dbReference>
<evidence type="ECO:0000313" key="1">
    <source>
        <dbReference type="EMBL" id="KXB00741.1"/>
    </source>
</evidence>
<reference evidence="1 2" key="1">
    <citation type="journal article" date="2016" name="Sci. Rep.">
        <title>Metabolic traits of an uncultured archaeal lineage -MSBL1- from brine pools of the Red Sea.</title>
        <authorList>
            <person name="Mwirichia R."/>
            <person name="Alam I."/>
            <person name="Rashid M."/>
            <person name="Vinu M."/>
            <person name="Ba-Alawi W."/>
            <person name="Anthony Kamau A."/>
            <person name="Kamanda Ngugi D."/>
            <person name="Goker M."/>
            <person name="Klenk H.P."/>
            <person name="Bajic V."/>
            <person name="Stingl U."/>
        </authorList>
    </citation>
    <scope>NUCLEOTIDE SEQUENCE [LARGE SCALE GENOMIC DNA]</scope>
    <source>
        <strain evidence="1">SCGC-AAA261D19</strain>
    </source>
</reference>
<dbReference type="Proteomes" id="UP000070400">
    <property type="component" value="Unassembled WGS sequence"/>
</dbReference>
<evidence type="ECO:0000313" key="2">
    <source>
        <dbReference type="Proteomes" id="UP000070400"/>
    </source>
</evidence>
<sequence length="76" mass="8652">PISRLSTSAFKKGVRFYKGYEFCNVFCTHLFFVKSGNVKRNLYQSLVLIVDGEEPIMGRFIELDTSNLFDSIFGCG</sequence>
<accession>A0A133V2T5</accession>
<protein>
    <submittedName>
        <fullName evidence="1">Uncharacterized protein</fullName>
    </submittedName>
</protein>